<keyword evidence="3" id="KW-1185">Reference proteome</keyword>
<protein>
    <submittedName>
        <fullName evidence="2">Uncharacterized protein</fullName>
    </submittedName>
</protein>
<comment type="caution">
    <text evidence="2">The sequence shown here is derived from an EMBL/GenBank/DDBJ whole genome shotgun (WGS) entry which is preliminary data.</text>
</comment>
<proteinExistence type="predicted"/>
<feature type="region of interest" description="Disordered" evidence="1">
    <location>
        <begin position="1"/>
        <end position="72"/>
    </location>
</feature>
<name>A0A9N7U4Z5_PLEPL</name>
<evidence type="ECO:0000313" key="2">
    <source>
        <dbReference type="EMBL" id="CAB1424716.1"/>
    </source>
</evidence>
<gene>
    <name evidence="2" type="ORF">PLEPLA_LOCUS12644</name>
</gene>
<dbReference type="AlphaFoldDB" id="A0A9N7U4Z5"/>
<dbReference type="EMBL" id="CADEAL010000749">
    <property type="protein sequence ID" value="CAB1424716.1"/>
    <property type="molecule type" value="Genomic_DNA"/>
</dbReference>
<dbReference type="Proteomes" id="UP001153269">
    <property type="component" value="Unassembled WGS sequence"/>
</dbReference>
<reference evidence="2" key="1">
    <citation type="submission" date="2020-03" db="EMBL/GenBank/DDBJ databases">
        <authorList>
            <person name="Weist P."/>
        </authorList>
    </citation>
    <scope>NUCLEOTIDE SEQUENCE</scope>
</reference>
<evidence type="ECO:0000256" key="1">
    <source>
        <dbReference type="SAM" id="MobiDB-lite"/>
    </source>
</evidence>
<accession>A0A9N7U4Z5</accession>
<sequence length="72" mass="7749">MTCCGVERPGGRVEEEEEEEEKEGGGEEHGEEQTGRWARRTSAKTEGGNTPLNNHRPTHRQTDGGVGGAEAS</sequence>
<evidence type="ECO:0000313" key="3">
    <source>
        <dbReference type="Proteomes" id="UP001153269"/>
    </source>
</evidence>
<feature type="compositionally biased region" description="Basic and acidic residues" evidence="1">
    <location>
        <begin position="23"/>
        <end position="34"/>
    </location>
</feature>
<organism evidence="2 3">
    <name type="scientific">Pleuronectes platessa</name>
    <name type="common">European plaice</name>
    <dbReference type="NCBI Taxonomy" id="8262"/>
    <lineage>
        <taxon>Eukaryota</taxon>
        <taxon>Metazoa</taxon>
        <taxon>Chordata</taxon>
        <taxon>Craniata</taxon>
        <taxon>Vertebrata</taxon>
        <taxon>Euteleostomi</taxon>
        <taxon>Actinopterygii</taxon>
        <taxon>Neopterygii</taxon>
        <taxon>Teleostei</taxon>
        <taxon>Neoteleostei</taxon>
        <taxon>Acanthomorphata</taxon>
        <taxon>Carangaria</taxon>
        <taxon>Pleuronectiformes</taxon>
        <taxon>Pleuronectoidei</taxon>
        <taxon>Pleuronectidae</taxon>
        <taxon>Pleuronectes</taxon>
    </lineage>
</organism>